<feature type="region of interest" description="Disordered" evidence="1">
    <location>
        <begin position="104"/>
        <end position="126"/>
    </location>
</feature>
<reference evidence="2" key="1">
    <citation type="submission" date="2023-03" db="EMBL/GenBank/DDBJ databases">
        <title>Massive genome expansion in bonnet fungi (Mycena s.s.) driven by repeated elements and novel gene families across ecological guilds.</title>
        <authorList>
            <consortium name="Lawrence Berkeley National Laboratory"/>
            <person name="Harder C.B."/>
            <person name="Miyauchi S."/>
            <person name="Viragh M."/>
            <person name="Kuo A."/>
            <person name="Thoen E."/>
            <person name="Andreopoulos B."/>
            <person name="Lu D."/>
            <person name="Skrede I."/>
            <person name="Drula E."/>
            <person name="Henrissat B."/>
            <person name="Morin E."/>
            <person name="Kohler A."/>
            <person name="Barry K."/>
            <person name="LaButti K."/>
            <person name="Morin E."/>
            <person name="Salamov A."/>
            <person name="Lipzen A."/>
            <person name="Mereny Z."/>
            <person name="Hegedus B."/>
            <person name="Baldrian P."/>
            <person name="Stursova M."/>
            <person name="Weitz H."/>
            <person name="Taylor A."/>
            <person name="Grigoriev I.V."/>
            <person name="Nagy L.G."/>
            <person name="Martin F."/>
            <person name="Kauserud H."/>
        </authorList>
    </citation>
    <scope>NUCLEOTIDE SEQUENCE</scope>
    <source>
        <strain evidence="2">CBHHK002</strain>
    </source>
</reference>
<feature type="region of interest" description="Disordered" evidence="1">
    <location>
        <begin position="1"/>
        <end position="78"/>
    </location>
</feature>
<sequence length="126" mass="13615">MDCEAGREEQTYEIEPQGHAHGLGVPAGRSRSAGDCGGENRGRGKGRGRGATVPRESAAGQTEVVEEGVEEAPPWQQSTSRRFQCLPELTTVVVVVIVEEPNIGREQLEGEDSEEERTTVAWGRAK</sequence>
<dbReference type="EMBL" id="JARIHO010000151">
    <property type="protein sequence ID" value="KAJ7300823.1"/>
    <property type="molecule type" value="Genomic_DNA"/>
</dbReference>
<dbReference type="AlphaFoldDB" id="A0AAD7E6F4"/>
<accession>A0AAD7E6F4</accession>
<comment type="caution">
    <text evidence="2">The sequence shown here is derived from an EMBL/GenBank/DDBJ whole genome shotgun (WGS) entry which is preliminary data.</text>
</comment>
<protein>
    <submittedName>
        <fullName evidence="2">Uncharacterized protein</fullName>
    </submittedName>
</protein>
<evidence type="ECO:0000256" key="1">
    <source>
        <dbReference type="SAM" id="MobiDB-lite"/>
    </source>
</evidence>
<gene>
    <name evidence="2" type="ORF">DFH08DRAFT_828102</name>
</gene>
<evidence type="ECO:0000313" key="3">
    <source>
        <dbReference type="Proteomes" id="UP001218218"/>
    </source>
</evidence>
<keyword evidence="3" id="KW-1185">Reference proteome</keyword>
<evidence type="ECO:0000313" key="2">
    <source>
        <dbReference type="EMBL" id="KAJ7300823.1"/>
    </source>
</evidence>
<name>A0AAD7E6F4_9AGAR</name>
<organism evidence="2 3">
    <name type="scientific">Mycena albidolilacea</name>
    <dbReference type="NCBI Taxonomy" id="1033008"/>
    <lineage>
        <taxon>Eukaryota</taxon>
        <taxon>Fungi</taxon>
        <taxon>Dikarya</taxon>
        <taxon>Basidiomycota</taxon>
        <taxon>Agaricomycotina</taxon>
        <taxon>Agaricomycetes</taxon>
        <taxon>Agaricomycetidae</taxon>
        <taxon>Agaricales</taxon>
        <taxon>Marasmiineae</taxon>
        <taxon>Mycenaceae</taxon>
        <taxon>Mycena</taxon>
    </lineage>
</organism>
<feature type="compositionally biased region" description="Basic and acidic residues" evidence="1">
    <location>
        <begin position="1"/>
        <end position="10"/>
    </location>
</feature>
<dbReference type="Proteomes" id="UP001218218">
    <property type="component" value="Unassembled WGS sequence"/>
</dbReference>
<proteinExistence type="predicted"/>